<evidence type="ECO:0000313" key="3">
    <source>
        <dbReference type="Proteomes" id="UP000250043"/>
    </source>
</evidence>
<feature type="compositionally biased region" description="Acidic residues" evidence="1">
    <location>
        <begin position="177"/>
        <end position="191"/>
    </location>
</feature>
<keyword evidence="2" id="KW-0436">Ligase</keyword>
<dbReference type="InterPro" id="IPR004344">
    <property type="entry name" value="TTL/TTLL_fam"/>
</dbReference>
<sequence>MEQFTALVTWPDAPLTDSLVRDSLASLHPSPVIVTSLSEELTASPGNLLQWSNYDAIDHELTHAPPPGSKVLSSSYTIRKALIRKHYLSRCFHNYLTKHPDSPLSRAAPKTWELDISFADELDEMWSDDLWDLGEELDKDGSDKWWLLKPGMTERGMGIRLFRTKDELARIFESFEQDDDAEEGEDGDDQQQNDTSVATSQLRHFVIQEYLSQPLLLDPSEVPLKGQQKPASPQDLRGHKFHLRVYCVASGALTIYMYTRMLALFSATPYVALTADRDGGDDFDVNEDLAAHLTNTSLQTERGEAGVRLFDELIGCHVLSPSPATADEHSAQAAHSKPQPQVSRAMGEALDADAVPAARNEEAEGKHNFQEESVLSTEDVEDIKSQIAEVLAETFKAALDMSVHFQPLPNAFEFYGIDFLVSHSETSGARRYQVHLLEVNSEPAIELTGPRLTWILEDVFRAMGKVCVEPFFRNTGEAETEALGEAWEVGQTRHELRKCLEMQVRGLRGW</sequence>
<dbReference type="InterPro" id="IPR027746">
    <property type="entry name" value="TTL"/>
</dbReference>
<dbReference type="PROSITE" id="PS51221">
    <property type="entry name" value="TTL"/>
    <property type="match status" value="1"/>
</dbReference>
<evidence type="ECO:0000256" key="1">
    <source>
        <dbReference type="SAM" id="MobiDB-lite"/>
    </source>
</evidence>
<dbReference type="SUPFAM" id="SSF56059">
    <property type="entry name" value="Glutathione synthetase ATP-binding domain-like"/>
    <property type="match status" value="1"/>
</dbReference>
<evidence type="ECO:0000313" key="2">
    <source>
        <dbReference type="EMBL" id="OCH96508.1"/>
    </source>
</evidence>
<feature type="region of interest" description="Disordered" evidence="1">
    <location>
        <begin position="324"/>
        <end position="343"/>
    </location>
</feature>
<dbReference type="EMBL" id="KV722330">
    <property type="protein sequence ID" value="OCH96508.1"/>
    <property type="molecule type" value="Genomic_DNA"/>
</dbReference>
<protein>
    <submittedName>
        <fullName evidence="2">Tubulin-tyrosine ligase</fullName>
    </submittedName>
</protein>
<dbReference type="OrthoDB" id="202825at2759"/>
<dbReference type="Gene3D" id="3.30.470.20">
    <property type="entry name" value="ATP-grasp fold, B domain"/>
    <property type="match status" value="1"/>
</dbReference>
<accession>A0A8E2DV99</accession>
<proteinExistence type="predicted"/>
<gene>
    <name evidence="2" type="ORF">OBBRIDRAFT_718445</name>
</gene>
<organism evidence="2 3">
    <name type="scientific">Obba rivulosa</name>
    <dbReference type="NCBI Taxonomy" id="1052685"/>
    <lineage>
        <taxon>Eukaryota</taxon>
        <taxon>Fungi</taxon>
        <taxon>Dikarya</taxon>
        <taxon>Basidiomycota</taxon>
        <taxon>Agaricomycotina</taxon>
        <taxon>Agaricomycetes</taxon>
        <taxon>Polyporales</taxon>
        <taxon>Gelatoporiaceae</taxon>
        <taxon>Obba</taxon>
    </lineage>
</organism>
<dbReference type="Pfam" id="PF03133">
    <property type="entry name" value="TTL"/>
    <property type="match status" value="2"/>
</dbReference>
<reference evidence="2 3" key="1">
    <citation type="submission" date="2016-07" db="EMBL/GenBank/DDBJ databases">
        <title>Draft genome of the white-rot fungus Obba rivulosa 3A-2.</title>
        <authorList>
            <consortium name="DOE Joint Genome Institute"/>
            <person name="Miettinen O."/>
            <person name="Riley R."/>
            <person name="Acob R."/>
            <person name="Barry K."/>
            <person name="Cullen D."/>
            <person name="De Vries R."/>
            <person name="Hainaut M."/>
            <person name="Hatakka A."/>
            <person name="Henrissat B."/>
            <person name="Hilden K."/>
            <person name="Kuo R."/>
            <person name="Labutti K."/>
            <person name="Lipzen A."/>
            <person name="Makela M.R."/>
            <person name="Sandor L."/>
            <person name="Spatafora J.W."/>
            <person name="Grigoriev I.V."/>
            <person name="Hibbett D.S."/>
        </authorList>
    </citation>
    <scope>NUCLEOTIDE SEQUENCE [LARGE SCALE GENOMIC DNA]</scope>
    <source>
        <strain evidence="2 3">3A-2</strain>
    </source>
</reference>
<dbReference type="Proteomes" id="UP000250043">
    <property type="component" value="Unassembled WGS sequence"/>
</dbReference>
<dbReference type="PANTHER" id="PTHR47551">
    <property type="entry name" value="TUBULIN--TYROSINE LIGASE PBY1-RELATED"/>
    <property type="match status" value="1"/>
</dbReference>
<dbReference type="PANTHER" id="PTHR47551:SF1">
    <property type="entry name" value="TUBULIN--TYROSINE LIGASE PBY1-RELATED"/>
    <property type="match status" value="1"/>
</dbReference>
<keyword evidence="3" id="KW-1185">Reference proteome</keyword>
<feature type="region of interest" description="Disordered" evidence="1">
    <location>
        <begin position="177"/>
        <end position="197"/>
    </location>
</feature>
<name>A0A8E2DV99_9APHY</name>
<dbReference type="GO" id="GO:0016874">
    <property type="term" value="F:ligase activity"/>
    <property type="evidence" value="ECO:0007669"/>
    <property type="project" value="UniProtKB-KW"/>
</dbReference>
<dbReference type="GO" id="GO:0000932">
    <property type="term" value="C:P-body"/>
    <property type="evidence" value="ECO:0007669"/>
    <property type="project" value="TreeGrafter"/>
</dbReference>
<dbReference type="AlphaFoldDB" id="A0A8E2DV99"/>